<name>A0A0F2M832_SPOSC</name>
<dbReference type="InterPro" id="IPR036047">
    <property type="entry name" value="F-box-like_dom_sf"/>
</dbReference>
<evidence type="ECO:0000259" key="3">
    <source>
        <dbReference type="PROSITE" id="PS51184"/>
    </source>
</evidence>
<dbReference type="OrthoDB" id="424465at2759"/>
<dbReference type="PANTHER" id="PTHR12480">
    <property type="entry name" value="ARGININE DEMETHYLASE AND LYSYL-HYDROXYLASE JMJD"/>
    <property type="match status" value="1"/>
</dbReference>
<gene>
    <name evidence="4" type="ORF">SPSK_08905</name>
</gene>
<dbReference type="InterPro" id="IPR050910">
    <property type="entry name" value="JMJD6_ArgDemeth/LysHydrox"/>
</dbReference>
<sequence length="586" mass="63928">MPLTGGLAPHLGDPAATLDSLQTNAFENDNGHGGASRGIEPDLGLVEHADGDIDTPVPPHPLGIKPLGNKYLDSGIDAKTAAGVFQALPDELLMHMLEGLDMSSLRALGSTCRFLYAFCTFDELWKSLALEIDGWTPPTWHGTWRSSLLSERRHARQEQADAKDTTPSSPPPPVSVDCGRVFSDVLHRPFVCSYTNPAQFARGIPRANQIRRFHDLAYDDFAASWSDTPFVLAADRCVQSWPVLRSWSLDGLRRDYAATAFRAESVDWPYALYDQYMRRTTDESPLYLFDKKFAEKMDLTVDARAVGAASTATDKSASAYWKPACFGRDLFEVLGPQRPAHRWLIVGPARSGSTFHKDPNGTSAWNAVVRGAKYWILFPPGAAVPGVYVSADKSEVTSPLSIAEWLLTFHAEARATPGCIEGVCRAGEILHVPSGWWHLVVNLEAGIALTQNFVPRAHLAQVLLFLRDRPEQVTGFARGQGGQGGHGAAGSGCEDGVDDPYGLFVERLAEQCPDLLAEAQAEMARRDARKKRTWESVVRGDNDTKKQADGDADDEKRQKTGESGSGDGGFTFGFGGADDDLEEEIP</sequence>
<dbReference type="SUPFAM" id="SSF51197">
    <property type="entry name" value="Clavaminate synthase-like"/>
    <property type="match status" value="1"/>
</dbReference>
<proteinExistence type="predicted"/>
<dbReference type="Pfam" id="PF13621">
    <property type="entry name" value="Cupin_8"/>
    <property type="match status" value="1"/>
</dbReference>
<evidence type="ECO:0000313" key="4">
    <source>
        <dbReference type="EMBL" id="KJR85802.1"/>
    </source>
</evidence>
<dbReference type="Gene3D" id="2.60.120.650">
    <property type="entry name" value="Cupin"/>
    <property type="match status" value="1"/>
</dbReference>
<dbReference type="KEGG" id="ssck:SPSK_08905"/>
<feature type="region of interest" description="Disordered" evidence="1">
    <location>
        <begin position="526"/>
        <end position="586"/>
    </location>
</feature>
<dbReference type="InterPro" id="IPR041667">
    <property type="entry name" value="Cupin_8"/>
</dbReference>
<organism evidence="4 5">
    <name type="scientific">Sporothrix schenckii 1099-18</name>
    <dbReference type="NCBI Taxonomy" id="1397361"/>
    <lineage>
        <taxon>Eukaryota</taxon>
        <taxon>Fungi</taxon>
        <taxon>Dikarya</taxon>
        <taxon>Ascomycota</taxon>
        <taxon>Pezizomycotina</taxon>
        <taxon>Sordariomycetes</taxon>
        <taxon>Sordariomycetidae</taxon>
        <taxon>Ophiostomatales</taxon>
        <taxon>Ophiostomataceae</taxon>
        <taxon>Sporothrix</taxon>
    </lineage>
</organism>
<dbReference type="Pfam" id="PF12937">
    <property type="entry name" value="F-box-like"/>
    <property type="match status" value="1"/>
</dbReference>
<feature type="domain" description="JmjC" evidence="3">
    <location>
        <begin position="311"/>
        <end position="470"/>
    </location>
</feature>
<evidence type="ECO:0000313" key="5">
    <source>
        <dbReference type="Proteomes" id="UP000033710"/>
    </source>
</evidence>
<dbReference type="PROSITE" id="PS50181">
    <property type="entry name" value="FBOX"/>
    <property type="match status" value="1"/>
</dbReference>
<feature type="domain" description="F-box" evidence="2">
    <location>
        <begin position="82"/>
        <end position="128"/>
    </location>
</feature>
<dbReference type="SMART" id="SM00256">
    <property type="entry name" value="FBOX"/>
    <property type="match status" value="1"/>
</dbReference>
<dbReference type="SMART" id="SM00558">
    <property type="entry name" value="JmjC"/>
    <property type="match status" value="1"/>
</dbReference>
<dbReference type="VEuPathDB" id="FungiDB:SPSK_08905"/>
<reference evidence="4 5" key="1">
    <citation type="journal article" date="2014" name="BMC Genomics">
        <title>Comparative genomics of the major fungal agents of human and animal Sporotrichosis: Sporothrix schenckii and Sporothrix brasiliensis.</title>
        <authorList>
            <person name="Teixeira M.M."/>
            <person name="de Almeida L.G."/>
            <person name="Kubitschek-Barreira P."/>
            <person name="Alves F.L."/>
            <person name="Kioshima E.S."/>
            <person name="Abadio A.K."/>
            <person name="Fernandes L."/>
            <person name="Derengowski L.S."/>
            <person name="Ferreira K.S."/>
            <person name="Souza R.C."/>
            <person name="Ruiz J.C."/>
            <person name="de Andrade N.C."/>
            <person name="Paes H.C."/>
            <person name="Nicola A.M."/>
            <person name="Albuquerque P."/>
            <person name="Gerber A.L."/>
            <person name="Martins V.P."/>
            <person name="Peconick L.D."/>
            <person name="Neto A.V."/>
            <person name="Chaucanez C.B."/>
            <person name="Silva P.A."/>
            <person name="Cunha O.L."/>
            <person name="de Oliveira F.F."/>
            <person name="dos Santos T.C."/>
            <person name="Barros A.L."/>
            <person name="Soares M.A."/>
            <person name="de Oliveira L.M."/>
            <person name="Marini M.M."/>
            <person name="Villalobos-Duno H."/>
            <person name="Cunha M.M."/>
            <person name="de Hoog S."/>
            <person name="da Silveira J.F."/>
            <person name="Henrissat B."/>
            <person name="Nino-Vega G.A."/>
            <person name="Cisalpino P.S."/>
            <person name="Mora-Montes H.M."/>
            <person name="Almeida S.R."/>
            <person name="Stajich J.E."/>
            <person name="Lopes-Bezerra L.M."/>
            <person name="Vasconcelos A.T."/>
            <person name="Felipe M.S."/>
        </authorList>
    </citation>
    <scope>NUCLEOTIDE SEQUENCE [LARGE SCALE GENOMIC DNA]</scope>
    <source>
        <strain evidence="4 5">1099-18</strain>
    </source>
</reference>
<feature type="compositionally biased region" description="Basic and acidic residues" evidence="1">
    <location>
        <begin position="538"/>
        <end position="560"/>
    </location>
</feature>
<dbReference type="PROSITE" id="PS51184">
    <property type="entry name" value="JMJC"/>
    <property type="match status" value="1"/>
</dbReference>
<feature type="region of interest" description="Disordered" evidence="1">
    <location>
        <begin position="155"/>
        <end position="174"/>
    </location>
</feature>
<dbReference type="InterPro" id="IPR003347">
    <property type="entry name" value="JmjC_dom"/>
</dbReference>
<dbReference type="GO" id="GO:0005634">
    <property type="term" value="C:nucleus"/>
    <property type="evidence" value="ECO:0007669"/>
    <property type="project" value="TreeGrafter"/>
</dbReference>
<dbReference type="EMBL" id="AXCR01000007">
    <property type="protein sequence ID" value="KJR85802.1"/>
    <property type="molecule type" value="Genomic_DNA"/>
</dbReference>
<dbReference type="GO" id="GO:0000987">
    <property type="term" value="F:cis-regulatory region sequence-specific DNA binding"/>
    <property type="evidence" value="ECO:0007669"/>
    <property type="project" value="TreeGrafter"/>
</dbReference>
<dbReference type="GeneID" id="27670768"/>
<feature type="compositionally biased region" description="Gly residues" evidence="1">
    <location>
        <begin position="563"/>
        <end position="576"/>
    </location>
</feature>
<dbReference type="PANTHER" id="PTHR12480:SF21">
    <property type="entry name" value="JMJC DOMAIN-CONTAINING PROTEIN 8"/>
    <property type="match status" value="1"/>
</dbReference>
<dbReference type="Proteomes" id="UP000033710">
    <property type="component" value="Unassembled WGS sequence"/>
</dbReference>
<dbReference type="RefSeq" id="XP_016588478.1">
    <property type="nucleotide sequence ID" value="XM_016735491.1"/>
</dbReference>
<feature type="compositionally biased region" description="Basic and acidic residues" evidence="1">
    <location>
        <begin position="155"/>
        <end position="164"/>
    </location>
</feature>
<dbReference type="InterPro" id="IPR001810">
    <property type="entry name" value="F-box_dom"/>
</dbReference>
<comment type="caution">
    <text evidence="4">The sequence shown here is derived from an EMBL/GenBank/DDBJ whole genome shotgun (WGS) entry which is preliminary data.</text>
</comment>
<evidence type="ECO:0000256" key="1">
    <source>
        <dbReference type="SAM" id="MobiDB-lite"/>
    </source>
</evidence>
<protein>
    <submittedName>
        <fullName evidence="4">F-box and JmjC domain protein</fullName>
    </submittedName>
</protein>
<dbReference type="AlphaFoldDB" id="A0A0F2M832"/>
<reference evidence="4 5" key="2">
    <citation type="journal article" date="2015" name="Eukaryot. Cell">
        <title>Asexual propagation of a virulent clone complex in a human and feline outbreak of sporotrichosis.</title>
        <authorList>
            <person name="Teixeira Mde M."/>
            <person name="Rodrigues A.M."/>
            <person name="Tsui C.K."/>
            <person name="de Almeida L.G."/>
            <person name="Van Diepeningen A.D."/>
            <person name="van den Ende B.G."/>
            <person name="Fernandes G.F."/>
            <person name="Kano R."/>
            <person name="Hamelin R.C."/>
            <person name="Lopes-Bezerra L.M."/>
            <person name="Vasconcelos A.T."/>
            <person name="de Hoog S."/>
            <person name="de Camargo Z.P."/>
            <person name="Felipe M.S."/>
        </authorList>
    </citation>
    <scope>NUCLEOTIDE SEQUENCE [LARGE SCALE GENOMIC DNA]</scope>
    <source>
        <strain evidence="4 5">1099-18</strain>
    </source>
</reference>
<evidence type="ECO:0000259" key="2">
    <source>
        <dbReference type="PROSITE" id="PS50181"/>
    </source>
</evidence>
<feature type="compositionally biased region" description="Acidic residues" evidence="1">
    <location>
        <begin position="577"/>
        <end position="586"/>
    </location>
</feature>
<accession>A0A0F2M832</accession>
<dbReference type="Gene3D" id="1.20.1280.50">
    <property type="match status" value="1"/>
</dbReference>
<dbReference type="SUPFAM" id="SSF81383">
    <property type="entry name" value="F-box domain"/>
    <property type="match status" value="1"/>
</dbReference>